<keyword evidence="9" id="KW-1185">Reference proteome</keyword>
<evidence type="ECO:0000256" key="6">
    <source>
        <dbReference type="SAM" id="SignalP"/>
    </source>
</evidence>
<evidence type="ECO:0000256" key="1">
    <source>
        <dbReference type="ARBA" id="ARBA00004196"/>
    </source>
</evidence>
<dbReference type="InterPro" id="IPR036249">
    <property type="entry name" value="Thioredoxin-like_sf"/>
</dbReference>
<dbReference type="InterPro" id="IPR012336">
    <property type="entry name" value="Thioredoxin-like_fold"/>
</dbReference>
<evidence type="ECO:0000313" key="8">
    <source>
        <dbReference type="EMBL" id="QDV23745.1"/>
    </source>
</evidence>
<feature type="domain" description="Thioredoxin" evidence="7">
    <location>
        <begin position="42"/>
        <end position="212"/>
    </location>
</feature>
<dbReference type="InterPro" id="IPR050553">
    <property type="entry name" value="Thioredoxin_ResA/DsbE_sf"/>
</dbReference>
<keyword evidence="6" id="KW-0732">Signal</keyword>
<gene>
    <name evidence="8" type="ORF">Q31a_20500</name>
</gene>
<keyword evidence="3" id="KW-1015">Disulfide bond</keyword>
<evidence type="ECO:0000256" key="5">
    <source>
        <dbReference type="SAM" id="MobiDB-lite"/>
    </source>
</evidence>
<dbReference type="Proteomes" id="UP000318017">
    <property type="component" value="Chromosome"/>
</dbReference>
<dbReference type="GO" id="GO:0030313">
    <property type="term" value="C:cell envelope"/>
    <property type="evidence" value="ECO:0007669"/>
    <property type="project" value="UniProtKB-SubCell"/>
</dbReference>
<dbReference type="PROSITE" id="PS51257">
    <property type="entry name" value="PROKAR_LIPOPROTEIN"/>
    <property type="match status" value="1"/>
</dbReference>
<dbReference type="CDD" id="cd02966">
    <property type="entry name" value="TlpA_like_family"/>
    <property type="match status" value="1"/>
</dbReference>
<organism evidence="8 9">
    <name type="scientific">Aureliella helgolandensis</name>
    <dbReference type="NCBI Taxonomy" id="2527968"/>
    <lineage>
        <taxon>Bacteria</taxon>
        <taxon>Pseudomonadati</taxon>
        <taxon>Planctomycetota</taxon>
        <taxon>Planctomycetia</taxon>
        <taxon>Pirellulales</taxon>
        <taxon>Pirellulaceae</taxon>
        <taxon>Aureliella</taxon>
    </lineage>
</organism>
<proteinExistence type="predicted"/>
<dbReference type="KEGG" id="ahel:Q31a_20500"/>
<dbReference type="AlphaFoldDB" id="A0A518G569"/>
<reference evidence="8 9" key="1">
    <citation type="submission" date="2019-02" db="EMBL/GenBank/DDBJ databases">
        <title>Deep-cultivation of Planctomycetes and their phenomic and genomic characterization uncovers novel biology.</title>
        <authorList>
            <person name="Wiegand S."/>
            <person name="Jogler M."/>
            <person name="Boedeker C."/>
            <person name="Pinto D."/>
            <person name="Vollmers J."/>
            <person name="Rivas-Marin E."/>
            <person name="Kohn T."/>
            <person name="Peeters S.H."/>
            <person name="Heuer A."/>
            <person name="Rast P."/>
            <person name="Oberbeckmann S."/>
            <person name="Bunk B."/>
            <person name="Jeske O."/>
            <person name="Meyerdierks A."/>
            <person name="Storesund J.E."/>
            <person name="Kallscheuer N."/>
            <person name="Luecker S."/>
            <person name="Lage O.M."/>
            <person name="Pohl T."/>
            <person name="Merkel B.J."/>
            <person name="Hornburger P."/>
            <person name="Mueller R.-W."/>
            <person name="Bruemmer F."/>
            <person name="Labrenz M."/>
            <person name="Spormann A.M."/>
            <person name="Op den Camp H."/>
            <person name="Overmann J."/>
            <person name="Amann R."/>
            <person name="Jetten M.S.M."/>
            <person name="Mascher T."/>
            <person name="Medema M.H."/>
            <person name="Devos D.P."/>
            <person name="Kaster A.-K."/>
            <person name="Ovreas L."/>
            <person name="Rohde M."/>
            <person name="Galperin M.Y."/>
            <person name="Jogler C."/>
        </authorList>
    </citation>
    <scope>NUCLEOTIDE SEQUENCE [LARGE SCALE GENOMIC DNA]</scope>
    <source>
        <strain evidence="8 9">Q31a</strain>
    </source>
</reference>
<accession>A0A518G569</accession>
<dbReference type="RefSeq" id="WP_145076893.1">
    <property type="nucleotide sequence ID" value="NZ_CP036298.1"/>
</dbReference>
<evidence type="ECO:0000313" key="9">
    <source>
        <dbReference type="Proteomes" id="UP000318017"/>
    </source>
</evidence>
<dbReference type="EMBL" id="CP036298">
    <property type="protein sequence ID" value="QDV23745.1"/>
    <property type="molecule type" value="Genomic_DNA"/>
</dbReference>
<keyword evidence="4" id="KW-0676">Redox-active center</keyword>
<dbReference type="SUPFAM" id="SSF52833">
    <property type="entry name" value="Thioredoxin-like"/>
    <property type="match status" value="1"/>
</dbReference>
<dbReference type="OrthoDB" id="261812at2"/>
<sequence precursor="true">MMKSTQLFSSMAVGLLSLVTLGCSGPTADESSMPDASPVEAPAVASQPPADPASSAQGQAAAEVALADFAGVMESIQQHAGKVVVLDIWSRSCIPCMREFPHLVDLSQQHADEVVCLSLNVDYLGLKSKPAESYVPDVLKFLNQQGASTLVNFVSSEPDEIVFTKAEIDSIPAILVFDAAGELVHRFTEGNAGGDGLTYAQDVVPAIEKLLAE</sequence>
<comment type="subcellular location">
    <subcellularLocation>
        <location evidence="1">Cell envelope</location>
    </subcellularLocation>
</comment>
<keyword evidence="2" id="KW-0201">Cytochrome c-type biogenesis</keyword>
<name>A0A518G569_9BACT</name>
<dbReference type="Gene3D" id="3.40.30.10">
    <property type="entry name" value="Glutaredoxin"/>
    <property type="match status" value="1"/>
</dbReference>
<evidence type="ECO:0000256" key="4">
    <source>
        <dbReference type="ARBA" id="ARBA00023284"/>
    </source>
</evidence>
<feature type="signal peptide" evidence="6">
    <location>
        <begin position="1"/>
        <end position="28"/>
    </location>
</feature>
<evidence type="ECO:0000256" key="2">
    <source>
        <dbReference type="ARBA" id="ARBA00022748"/>
    </source>
</evidence>
<dbReference type="PANTHER" id="PTHR42852:SF6">
    <property type="entry name" value="THIOL:DISULFIDE INTERCHANGE PROTEIN DSBE"/>
    <property type="match status" value="1"/>
</dbReference>
<dbReference type="InterPro" id="IPR013766">
    <property type="entry name" value="Thioredoxin_domain"/>
</dbReference>
<feature type="region of interest" description="Disordered" evidence="5">
    <location>
        <begin position="27"/>
        <end position="57"/>
    </location>
</feature>
<feature type="chain" id="PRO_5022094647" evidence="6">
    <location>
        <begin position="29"/>
        <end position="213"/>
    </location>
</feature>
<dbReference type="Pfam" id="PF13905">
    <property type="entry name" value="Thioredoxin_8"/>
    <property type="match status" value="1"/>
</dbReference>
<dbReference type="PROSITE" id="PS51352">
    <property type="entry name" value="THIOREDOXIN_2"/>
    <property type="match status" value="1"/>
</dbReference>
<feature type="compositionally biased region" description="Low complexity" evidence="5">
    <location>
        <begin position="41"/>
        <end position="57"/>
    </location>
</feature>
<dbReference type="GO" id="GO:0017004">
    <property type="term" value="P:cytochrome complex assembly"/>
    <property type="evidence" value="ECO:0007669"/>
    <property type="project" value="UniProtKB-KW"/>
</dbReference>
<protein>
    <submittedName>
        <fullName evidence="8">Thiol-disulfide oxidoreductase</fullName>
    </submittedName>
</protein>
<evidence type="ECO:0000259" key="7">
    <source>
        <dbReference type="PROSITE" id="PS51352"/>
    </source>
</evidence>
<evidence type="ECO:0000256" key="3">
    <source>
        <dbReference type="ARBA" id="ARBA00023157"/>
    </source>
</evidence>
<dbReference type="PANTHER" id="PTHR42852">
    <property type="entry name" value="THIOL:DISULFIDE INTERCHANGE PROTEIN DSBE"/>
    <property type="match status" value="1"/>
</dbReference>